<organism evidence="1 2">
    <name type="scientific">Leuconostoc lactis</name>
    <dbReference type="NCBI Taxonomy" id="1246"/>
    <lineage>
        <taxon>Bacteria</taxon>
        <taxon>Bacillati</taxon>
        <taxon>Bacillota</taxon>
        <taxon>Bacilli</taxon>
        <taxon>Lactobacillales</taxon>
        <taxon>Lactobacillaceae</taxon>
        <taxon>Leuconostoc</taxon>
    </lineage>
</organism>
<dbReference type="Pfam" id="PF05263">
    <property type="entry name" value="DUF722"/>
    <property type="match status" value="1"/>
</dbReference>
<protein>
    <submittedName>
        <fullName evidence="1">DUF722 domain-containing protein</fullName>
    </submittedName>
</protein>
<gene>
    <name evidence="1" type="ORF">GQS40_06500</name>
</gene>
<dbReference type="NCBIfam" id="TIGR01636">
    <property type="entry name" value="phage_rinA"/>
    <property type="match status" value="1"/>
</dbReference>
<dbReference type="EMBL" id="WSZI01000013">
    <property type="protein sequence ID" value="MWN21321.1"/>
    <property type="molecule type" value="Genomic_DNA"/>
</dbReference>
<name>A0A6L7AFX3_LEULA</name>
<dbReference type="InterPro" id="IPR007927">
    <property type="entry name" value="DUF722"/>
</dbReference>
<evidence type="ECO:0000313" key="2">
    <source>
        <dbReference type="Proteomes" id="UP000478636"/>
    </source>
</evidence>
<dbReference type="AlphaFoldDB" id="A0A6L7AFX3"/>
<sequence length="130" mass="15163">MADRIDSILRDYFSGRLDLRIKQREYELRNDRGPVDENIGGGKALNKHARPLDDMMIRLESDKTLQMLIKQKEDVKRWIATFEPDKQKVVAYYYASKSVTWVKVAQQFHIGESTAKSWRVEVKHILGAVL</sequence>
<dbReference type="InterPro" id="IPR006523">
    <property type="entry name" value="RinA"/>
</dbReference>
<proteinExistence type="predicted"/>
<accession>A0A6L7AFX3</accession>
<evidence type="ECO:0000313" key="1">
    <source>
        <dbReference type="EMBL" id="MWN21321.1"/>
    </source>
</evidence>
<dbReference type="Proteomes" id="UP000478636">
    <property type="component" value="Unassembled WGS sequence"/>
</dbReference>
<reference evidence="1 2" key="1">
    <citation type="submission" date="2019-12" db="EMBL/GenBank/DDBJ databases">
        <title>Complete genome sequence of Leuconostoc lactis strain AVN1 provides insights into metabolic potential.</title>
        <authorList>
            <person name="Besrour N."/>
            <person name="Najjari A."/>
            <person name="Fhoula I."/>
            <person name="Jaballah S."/>
            <person name="Klibi N."/>
            <person name="Ouzari H.I."/>
        </authorList>
    </citation>
    <scope>NUCLEOTIDE SEQUENCE [LARGE SCALE GENOMIC DNA]</scope>
    <source>
        <strain evidence="1 2">AVN1</strain>
    </source>
</reference>
<comment type="caution">
    <text evidence="1">The sequence shown here is derived from an EMBL/GenBank/DDBJ whole genome shotgun (WGS) entry which is preliminary data.</text>
</comment>